<protein>
    <submittedName>
        <fullName evidence="1">Uncharacterized protein</fullName>
    </submittedName>
</protein>
<comment type="caution">
    <text evidence="1">The sequence shown here is derived from an EMBL/GenBank/DDBJ whole genome shotgun (WGS) entry which is preliminary data.</text>
</comment>
<evidence type="ECO:0000313" key="2">
    <source>
        <dbReference type="Proteomes" id="UP001279734"/>
    </source>
</evidence>
<reference evidence="1" key="1">
    <citation type="submission" date="2023-05" db="EMBL/GenBank/DDBJ databases">
        <title>Nepenthes gracilis genome sequencing.</title>
        <authorList>
            <person name="Fukushima K."/>
        </authorList>
    </citation>
    <scope>NUCLEOTIDE SEQUENCE</scope>
    <source>
        <strain evidence="1">SING2019-196</strain>
    </source>
</reference>
<keyword evidence="2" id="KW-1185">Reference proteome</keyword>
<accession>A0AAD3T845</accession>
<dbReference type="EMBL" id="BSYO01000028">
    <property type="protein sequence ID" value="GMH24760.1"/>
    <property type="molecule type" value="Genomic_DNA"/>
</dbReference>
<name>A0AAD3T845_NEPGR</name>
<proteinExistence type="predicted"/>
<sequence>MKSIPVTYPKKEVYPSEAYKGVASSVPAVFSKLQRKQSLEVAWTCILMNYTPGLTRSSPSLSSDLRDLLLNSRNLDEVVLLIQFIRALMLPS</sequence>
<organism evidence="1 2">
    <name type="scientific">Nepenthes gracilis</name>
    <name type="common">Slender pitcher plant</name>
    <dbReference type="NCBI Taxonomy" id="150966"/>
    <lineage>
        <taxon>Eukaryota</taxon>
        <taxon>Viridiplantae</taxon>
        <taxon>Streptophyta</taxon>
        <taxon>Embryophyta</taxon>
        <taxon>Tracheophyta</taxon>
        <taxon>Spermatophyta</taxon>
        <taxon>Magnoliopsida</taxon>
        <taxon>eudicotyledons</taxon>
        <taxon>Gunneridae</taxon>
        <taxon>Pentapetalae</taxon>
        <taxon>Caryophyllales</taxon>
        <taxon>Nepenthaceae</taxon>
        <taxon>Nepenthes</taxon>
    </lineage>
</organism>
<dbReference type="AlphaFoldDB" id="A0AAD3T845"/>
<dbReference type="Proteomes" id="UP001279734">
    <property type="component" value="Unassembled WGS sequence"/>
</dbReference>
<evidence type="ECO:0000313" key="1">
    <source>
        <dbReference type="EMBL" id="GMH24760.1"/>
    </source>
</evidence>
<gene>
    <name evidence="1" type="ORF">Nepgr_026603</name>
</gene>